<dbReference type="PROSITE" id="PS01219">
    <property type="entry name" value="AMMONIUM_TRANSP"/>
    <property type="match status" value="1"/>
</dbReference>
<feature type="transmembrane region" description="Helical" evidence="8">
    <location>
        <begin position="255"/>
        <end position="275"/>
    </location>
</feature>
<feature type="domain" description="Ammonium transporter AmtB-like" evidence="10">
    <location>
        <begin position="56"/>
        <end position="483"/>
    </location>
</feature>
<dbReference type="GO" id="GO:0008519">
    <property type="term" value="F:ammonium channel activity"/>
    <property type="evidence" value="ECO:0007669"/>
    <property type="project" value="InterPro"/>
</dbReference>
<gene>
    <name evidence="11" type="ORF">SEMRO_662_G183310.1</name>
</gene>
<dbReference type="GO" id="GO:0005886">
    <property type="term" value="C:plasma membrane"/>
    <property type="evidence" value="ECO:0007669"/>
    <property type="project" value="UniProtKB-SubCell"/>
</dbReference>
<evidence type="ECO:0000313" key="11">
    <source>
        <dbReference type="EMBL" id="CAB9514576.1"/>
    </source>
</evidence>
<feature type="region of interest" description="Disordered" evidence="9">
    <location>
        <begin position="540"/>
        <end position="575"/>
    </location>
</feature>
<sequence length="575" mass="62533">MSFVVVDFYPEEESLTYQLCRFLTEEGDSIKLMKCVIDQLEASQGLVDAKVKSFLMIFTGSFIFFMQGGFAMLCAGCVRKKNTHNTMLKNLLDACAAGVVYFCCGFALAFGGESTAAATTHTTTFMGTQDFFGMGKNVDLAFYFFHFNYATVAVTIVAGALAERCQMAAYLLYSCFMTGLVYPISVHAVWSVAGFLSYSNPNPLFGTGMLDFAGSAVIHITGGTTAIISTYLLGSRRGRFYHVHTGKPLLKPKAMPGHSVALQVLGAFILLFGWFGFNAGTSLLLPDNNPFRAQIASMCAINTFLSAGTAAMASLLVRLVKSKLQHGQALFYLRPAINGALTGLVSITASCATLDFWAAIVVGTVAGIIYPFASDFLLWIRIDDVVDAIPVHLVGGIWGALSVGLFSEPTRTWKVTGIGNPSSGASAGLVYGGGNLLACQIVGILCIILWTTITMGPLFFVLHRLDWFRSEPMNEIVGLDTDMTDRKLEHEDEDDDDVRGDYAHAYDEFRSKQKRKRVQLLESRNNAILSTLQEEEVPLSTAMATSSMSMSSSNRRQREDTRSVASAQSGDSVWV</sequence>
<dbReference type="InterPro" id="IPR018047">
    <property type="entry name" value="Ammonium_transpt_CS"/>
</dbReference>
<evidence type="ECO:0000256" key="6">
    <source>
        <dbReference type="ARBA" id="ARBA00023136"/>
    </source>
</evidence>
<feature type="transmembrane region" description="Helical" evidence="8">
    <location>
        <begin position="90"/>
        <end position="110"/>
    </location>
</feature>
<keyword evidence="7 8" id="KW-0924">Ammonia transport</keyword>
<accession>A0A9N8E8H1</accession>
<dbReference type="GO" id="GO:0097272">
    <property type="term" value="P:ammonium homeostasis"/>
    <property type="evidence" value="ECO:0007669"/>
    <property type="project" value="TreeGrafter"/>
</dbReference>
<feature type="transmembrane region" description="Helical" evidence="8">
    <location>
        <begin position="295"/>
        <end position="317"/>
    </location>
</feature>
<dbReference type="InterPro" id="IPR029020">
    <property type="entry name" value="Ammonium/urea_transptr"/>
</dbReference>
<proteinExistence type="inferred from homology"/>
<evidence type="ECO:0000256" key="2">
    <source>
        <dbReference type="ARBA" id="ARBA00005887"/>
    </source>
</evidence>
<feature type="transmembrane region" description="Helical" evidence="8">
    <location>
        <begin position="329"/>
        <end position="350"/>
    </location>
</feature>
<comment type="subcellular location">
    <subcellularLocation>
        <location evidence="8">Cell membrane</location>
        <topology evidence="8">Multi-pass membrane protein</topology>
    </subcellularLocation>
    <subcellularLocation>
        <location evidence="1">Membrane</location>
        <topology evidence="1">Multi-pass membrane protein</topology>
    </subcellularLocation>
</comment>
<dbReference type="PANTHER" id="PTHR11730">
    <property type="entry name" value="AMMONIUM TRANSPORTER"/>
    <property type="match status" value="1"/>
</dbReference>
<keyword evidence="4 8" id="KW-0812">Transmembrane</keyword>
<dbReference type="InterPro" id="IPR024041">
    <property type="entry name" value="NH4_transpt_AmtB-like_dom"/>
</dbReference>
<evidence type="ECO:0000256" key="5">
    <source>
        <dbReference type="ARBA" id="ARBA00022989"/>
    </source>
</evidence>
<keyword evidence="6 8" id="KW-0472">Membrane</keyword>
<feature type="compositionally biased region" description="Polar residues" evidence="9">
    <location>
        <begin position="563"/>
        <end position="575"/>
    </location>
</feature>
<dbReference type="NCBIfam" id="TIGR00836">
    <property type="entry name" value="amt"/>
    <property type="match status" value="1"/>
</dbReference>
<reference evidence="11" key="1">
    <citation type="submission" date="2020-06" db="EMBL/GenBank/DDBJ databases">
        <authorList>
            <consortium name="Plant Systems Biology data submission"/>
        </authorList>
    </citation>
    <scope>NUCLEOTIDE SEQUENCE</scope>
    <source>
        <strain evidence="11">D6</strain>
    </source>
</reference>
<keyword evidence="12" id="KW-1185">Reference proteome</keyword>
<dbReference type="InterPro" id="IPR001905">
    <property type="entry name" value="Ammonium_transpt"/>
</dbReference>
<dbReference type="EMBL" id="CAICTM010000661">
    <property type="protein sequence ID" value="CAB9514576.1"/>
    <property type="molecule type" value="Genomic_DNA"/>
</dbReference>
<evidence type="ECO:0000256" key="4">
    <source>
        <dbReference type="ARBA" id="ARBA00022692"/>
    </source>
</evidence>
<dbReference type="OrthoDB" id="39186at2759"/>
<evidence type="ECO:0000256" key="8">
    <source>
        <dbReference type="RuleBase" id="RU362002"/>
    </source>
</evidence>
<dbReference type="PANTHER" id="PTHR11730:SF6">
    <property type="entry name" value="AMMONIUM TRANSPORTER"/>
    <property type="match status" value="1"/>
</dbReference>
<comment type="similarity">
    <text evidence="2 8">Belongs to the ammonia transporter channel (TC 1.A.11.2) family.</text>
</comment>
<organism evidence="11 12">
    <name type="scientific">Seminavis robusta</name>
    <dbReference type="NCBI Taxonomy" id="568900"/>
    <lineage>
        <taxon>Eukaryota</taxon>
        <taxon>Sar</taxon>
        <taxon>Stramenopiles</taxon>
        <taxon>Ochrophyta</taxon>
        <taxon>Bacillariophyta</taxon>
        <taxon>Bacillariophyceae</taxon>
        <taxon>Bacillariophycidae</taxon>
        <taxon>Naviculales</taxon>
        <taxon>Naviculaceae</taxon>
        <taxon>Seminavis</taxon>
    </lineage>
</organism>
<evidence type="ECO:0000256" key="1">
    <source>
        <dbReference type="ARBA" id="ARBA00004141"/>
    </source>
</evidence>
<evidence type="ECO:0000259" key="10">
    <source>
        <dbReference type="Pfam" id="PF00909"/>
    </source>
</evidence>
<feature type="compositionally biased region" description="Low complexity" evidence="9">
    <location>
        <begin position="540"/>
        <end position="553"/>
    </location>
</feature>
<dbReference type="AlphaFoldDB" id="A0A9N8E8H1"/>
<evidence type="ECO:0000256" key="7">
    <source>
        <dbReference type="ARBA" id="ARBA00023177"/>
    </source>
</evidence>
<feature type="transmembrane region" description="Helical" evidence="8">
    <location>
        <begin position="356"/>
        <end position="373"/>
    </location>
</feature>
<feature type="transmembrane region" description="Helical" evidence="8">
    <location>
        <begin position="385"/>
        <end position="406"/>
    </location>
</feature>
<evidence type="ECO:0000313" key="12">
    <source>
        <dbReference type="Proteomes" id="UP001153069"/>
    </source>
</evidence>
<dbReference type="Proteomes" id="UP001153069">
    <property type="component" value="Unassembled WGS sequence"/>
</dbReference>
<evidence type="ECO:0000256" key="9">
    <source>
        <dbReference type="SAM" id="MobiDB-lite"/>
    </source>
</evidence>
<evidence type="ECO:0000256" key="3">
    <source>
        <dbReference type="ARBA" id="ARBA00022448"/>
    </source>
</evidence>
<protein>
    <recommendedName>
        <fullName evidence="8">Ammonium transporter</fullName>
    </recommendedName>
</protein>
<feature type="transmembrane region" description="Helical" evidence="8">
    <location>
        <begin position="140"/>
        <end position="162"/>
    </location>
</feature>
<feature type="transmembrane region" description="Helical" evidence="8">
    <location>
        <begin position="441"/>
        <end position="462"/>
    </location>
</feature>
<feature type="transmembrane region" description="Helical" evidence="8">
    <location>
        <begin position="212"/>
        <end position="234"/>
    </location>
</feature>
<name>A0A9N8E8H1_9STRA</name>
<keyword evidence="3 8" id="KW-0813">Transport</keyword>
<dbReference type="Pfam" id="PF00909">
    <property type="entry name" value="Ammonium_transp"/>
    <property type="match status" value="1"/>
</dbReference>
<keyword evidence="5 8" id="KW-1133">Transmembrane helix</keyword>
<feature type="transmembrane region" description="Helical" evidence="8">
    <location>
        <begin position="169"/>
        <end position="192"/>
    </location>
</feature>
<dbReference type="SUPFAM" id="SSF111352">
    <property type="entry name" value="Ammonium transporter"/>
    <property type="match status" value="1"/>
</dbReference>
<feature type="transmembrane region" description="Helical" evidence="8">
    <location>
        <begin position="54"/>
        <end position="78"/>
    </location>
</feature>
<comment type="caution">
    <text evidence="11">The sequence shown here is derived from an EMBL/GenBank/DDBJ whole genome shotgun (WGS) entry which is preliminary data.</text>
</comment>
<dbReference type="Gene3D" id="1.10.3430.10">
    <property type="entry name" value="Ammonium transporter AmtB like domains"/>
    <property type="match status" value="1"/>
</dbReference>